<dbReference type="InterPro" id="IPR011990">
    <property type="entry name" value="TPR-like_helical_dom_sf"/>
</dbReference>
<gene>
    <name evidence="4" type="ORF">SAMN04487989_1173</name>
</gene>
<protein>
    <submittedName>
        <fullName evidence="4">TPR repeat-containing protein</fullName>
    </submittedName>
</protein>
<accession>A0A1I5DU54</accession>
<dbReference type="PANTHER" id="PTHR44858">
    <property type="entry name" value="TETRATRICOPEPTIDE REPEAT PROTEIN 6"/>
    <property type="match status" value="1"/>
</dbReference>
<dbReference type="EMBL" id="FOVN01000017">
    <property type="protein sequence ID" value="SFO02784.1"/>
    <property type="molecule type" value="Genomic_DNA"/>
</dbReference>
<dbReference type="Gene3D" id="1.25.40.10">
    <property type="entry name" value="Tetratricopeptide repeat domain"/>
    <property type="match status" value="2"/>
</dbReference>
<dbReference type="SUPFAM" id="SSF48452">
    <property type="entry name" value="TPR-like"/>
    <property type="match status" value="1"/>
</dbReference>
<dbReference type="Pfam" id="PF13181">
    <property type="entry name" value="TPR_8"/>
    <property type="match status" value="2"/>
</dbReference>
<dbReference type="Proteomes" id="UP000198705">
    <property type="component" value="Unassembled WGS sequence"/>
</dbReference>
<dbReference type="InterPro" id="IPR019734">
    <property type="entry name" value="TPR_rpt"/>
</dbReference>
<dbReference type="AlphaFoldDB" id="A0A1I5DU54"/>
<feature type="repeat" description="TPR" evidence="3">
    <location>
        <begin position="150"/>
        <end position="183"/>
    </location>
</feature>
<keyword evidence="5" id="KW-1185">Reference proteome</keyword>
<organism evidence="4 5">
    <name type="scientific">Bizionia echini</name>
    <dbReference type="NCBI Taxonomy" id="649333"/>
    <lineage>
        <taxon>Bacteria</taxon>
        <taxon>Pseudomonadati</taxon>
        <taxon>Bacteroidota</taxon>
        <taxon>Flavobacteriia</taxon>
        <taxon>Flavobacteriales</taxon>
        <taxon>Flavobacteriaceae</taxon>
        <taxon>Bizionia</taxon>
    </lineage>
</organism>
<evidence type="ECO:0000256" key="1">
    <source>
        <dbReference type="ARBA" id="ARBA00022737"/>
    </source>
</evidence>
<evidence type="ECO:0000313" key="4">
    <source>
        <dbReference type="EMBL" id="SFO02784.1"/>
    </source>
</evidence>
<reference evidence="5" key="1">
    <citation type="submission" date="2016-10" db="EMBL/GenBank/DDBJ databases">
        <authorList>
            <person name="Varghese N."/>
            <person name="Submissions S."/>
        </authorList>
    </citation>
    <scope>NUCLEOTIDE SEQUENCE [LARGE SCALE GENOMIC DNA]</scope>
    <source>
        <strain evidence="5">DSM 23925</strain>
    </source>
</reference>
<dbReference type="InterPro" id="IPR050498">
    <property type="entry name" value="Ycf3"/>
</dbReference>
<name>A0A1I5DU54_9FLAO</name>
<dbReference type="PROSITE" id="PS50005">
    <property type="entry name" value="TPR"/>
    <property type="match status" value="2"/>
</dbReference>
<sequence>MLNRSLGIFASPPNFLIWLIEKKGNKKIKKFGSCLTENLSLIYTLRAIYKTVGHNLKKMKKLTIIFTVLLIVSCGTSKKISSTDLLNIAKKQTENKEWTKAEKSWTELIRIYPNNAELYFQRGYVREKNLKYKECISDFTKVIELKPETHTARTNRGYAYRNIGKYEKAIADFTSELEVNPNAYSYEHRSFVHYLKMDYEKALTDVNISIEKAPTNSISFKTRALIYKAMNSKEKSCADKEKAIELKLLEKYSKYRKDIKELNEYCSE</sequence>
<keyword evidence="1" id="KW-0677">Repeat</keyword>
<dbReference type="PANTHER" id="PTHR44858:SF1">
    <property type="entry name" value="UDP-N-ACETYLGLUCOSAMINE--PEPTIDE N-ACETYLGLUCOSAMINYLTRANSFERASE SPINDLY-RELATED"/>
    <property type="match status" value="1"/>
</dbReference>
<proteinExistence type="predicted"/>
<evidence type="ECO:0000313" key="5">
    <source>
        <dbReference type="Proteomes" id="UP000198705"/>
    </source>
</evidence>
<dbReference type="SMART" id="SM00028">
    <property type="entry name" value="TPR"/>
    <property type="match status" value="4"/>
</dbReference>
<dbReference type="GO" id="GO:0009279">
    <property type="term" value="C:cell outer membrane"/>
    <property type="evidence" value="ECO:0007669"/>
    <property type="project" value="TreeGrafter"/>
</dbReference>
<feature type="repeat" description="TPR" evidence="3">
    <location>
        <begin position="116"/>
        <end position="149"/>
    </location>
</feature>
<dbReference type="GO" id="GO:0046813">
    <property type="term" value="P:receptor-mediated virion attachment to host cell"/>
    <property type="evidence" value="ECO:0007669"/>
    <property type="project" value="TreeGrafter"/>
</dbReference>
<evidence type="ECO:0000256" key="2">
    <source>
        <dbReference type="ARBA" id="ARBA00022803"/>
    </source>
</evidence>
<dbReference type="STRING" id="649333.SAMN04487989_1173"/>
<evidence type="ECO:0000256" key="3">
    <source>
        <dbReference type="PROSITE-ProRule" id="PRU00339"/>
    </source>
</evidence>
<keyword evidence="2 3" id="KW-0802">TPR repeat</keyword>